<dbReference type="Proteomes" id="UP001163046">
    <property type="component" value="Unassembled WGS sequence"/>
</dbReference>
<evidence type="ECO:0000313" key="12">
    <source>
        <dbReference type="EMBL" id="KAJ7394594.1"/>
    </source>
</evidence>
<name>A0A9X0A872_9CNID</name>
<dbReference type="GO" id="GO:0016020">
    <property type="term" value="C:membrane"/>
    <property type="evidence" value="ECO:0007669"/>
    <property type="project" value="UniProtKB-SubCell"/>
</dbReference>
<organism evidence="12 13">
    <name type="scientific">Desmophyllum pertusum</name>
    <dbReference type="NCBI Taxonomy" id="174260"/>
    <lineage>
        <taxon>Eukaryota</taxon>
        <taxon>Metazoa</taxon>
        <taxon>Cnidaria</taxon>
        <taxon>Anthozoa</taxon>
        <taxon>Hexacorallia</taxon>
        <taxon>Scleractinia</taxon>
        <taxon>Caryophylliina</taxon>
        <taxon>Caryophylliidae</taxon>
        <taxon>Desmophyllum</taxon>
    </lineage>
</organism>
<evidence type="ECO:0000256" key="2">
    <source>
        <dbReference type="ARBA" id="ARBA00004922"/>
    </source>
</evidence>
<evidence type="ECO:0000256" key="5">
    <source>
        <dbReference type="ARBA" id="ARBA00022692"/>
    </source>
</evidence>
<keyword evidence="8 11" id="KW-0472">Membrane</keyword>
<keyword evidence="6" id="KW-0735">Signal-anchor</keyword>
<evidence type="ECO:0000256" key="8">
    <source>
        <dbReference type="ARBA" id="ARBA00023136"/>
    </source>
</evidence>
<reference evidence="12" key="1">
    <citation type="submission" date="2023-01" db="EMBL/GenBank/DDBJ databases">
        <title>Genome assembly of the deep-sea coral Lophelia pertusa.</title>
        <authorList>
            <person name="Herrera S."/>
            <person name="Cordes E."/>
        </authorList>
    </citation>
    <scope>NUCLEOTIDE SEQUENCE</scope>
    <source>
        <strain evidence="12">USNM1676648</strain>
        <tissue evidence="12">Polyp</tissue>
    </source>
</reference>
<dbReference type="InterPro" id="IPR003406">
    <property type="entry name" value="Glyco_trans_14"/>
</dbReference>
<dbReference type="PANTHER" id="PTHR19297:SF191">
    <property type="entry name" value="PROTEIN XYLOSYLTRANSFERASE"/>
    <property type="match status" value="1"/>
</dbReference>
<comment type="similarity">
    <text evidence="10">Belongs to the glycosyltransferase 14 family.</text>
</comment>
<sequence>MYPKCRCFLFATPLSLFLVCLVLTWITYSSIQLFPRELEPEKIETWVDCEQLMSNALRDEKAPMLYRLFRKVIWWRYKRNGPRSDGEIRQDYNEHNCSIILTNVFKVNTPTLEEKEFPIAYTIQVYKGAALLERLLSAIYMPHNIYCIHIDIKSSEMFRRAVIKMTKCLPNVFVTRRAVNVIYYHISILQAQLNCMHDLLQSRIQWKYLINLVGQDYPLYDNKGLLQSLKGLYGINNIESIMMPENQKCRYTYSYEFKKYFGSEHSAYFYHPAEPKLKLPPHNISIFKGSTLVSLTRGFCEYIQNESLPNDFLSWLTDTVAPEELFYSSLQQIKGVPGGQKGNQSEWIMRALHWYSKEKRVECHGRWMRSICVVDFPDLAWIFGKNNRKKLFVQKSLLISTKDFLIVSIWQRTNDLITLLYITTNMLHNFQSPYQ</sequence>
<keyword evidence="9" id="KW-0325">Glycoprotein</keyword>
<keyword evidence="13" id="KW-1185">Reference proteome</keyword>
<keyword evidence="3 12" id="KW-0328">Glycosyltransferase</keyword>
<evidence type="ECO:0000256" key="3">
    <source>
        <dbReference type="ARBA" id="ARBA00022676"/>
    </source>
</evidence>
<evidence type="ECO:0000256" key="9">
    <source>
        <dbReference type="ARBA" id="ARBA00023180"/>
    </source>
</evidence>
<comment type="pathway">
    <text evidence="2">Protein modification; protein glycosylation.</text>
</comment>
<accession>A0A9X0A872</accession>
<dbReference type="EMBL" id="MU825396">
    <property type="protein sequence ID" value="KAJ7394594.1"/>
    <property type="molecule type" value="Genomic_DNA"/>
</dbReference>
<gene>
    <name evidence="12" type="primary">gly-18_1</name>
    <name evidence="12" type="ORF">OS493_000412</name>
</gene>
<evidence type="ECO:0000256" key="6">
    <source>
        <dbReference type="ARBA" id="ARBA00022968"/>
    </source>
</evidence>
<dbReference type="GO" id="GO:0008375">
    <property type="term" value="F:acetylglucosaminyltransferase activity"/>
    <property type="evidence" value="ECO:0007669"/>
    <property type="project" value="TreeGrafter"/>
</dbReference>
<dbReference type="OrthoDB" id="5946322at2759"/>
<proteinExistence type="inferred from homology"/>
<keyword evidence="4 12" id="KW-0808">Transferase</keyword>
<dbReference type="GO" id="GO:0004645">
    <property type="term" value="F:1,4-alpha-oligoglucan phosphorylase activity"/>
    <property type="evidence" value="ECO:0007669"/>
    <property type="project" value="UniProtKB-EC"/>
</dbReference>
<dbReference type="PANTHER" id="PTHR19297">
    <property type="entry name" value="GLYCOSYLTRANSFERASE 14 FAMILY MEMBER"/>
    <property type="match status" value="1"/>
</dbReference>
<comment type="subcellular location">
    <subcellularLocation>
        <location evidence="1">Membrane</location>
        <topology evidence="1">Single-pass type II membrane protein</topology>
    </subcellularLocation>
</comment>
<protein>
    <submittedName>
        <fullName evidence="12">Beta-1,3-galactosyl-O-glycosyl-glycoprotein beta-1,6-N-acetylglucosaminyltransferase</fullName>
        <ecNumber evidence="12">2.4.1.1</ecNumber>
    </submittedName>
</protein>
<evidence type="ECO:0000256" key="11">
    <source>
        <dbReference type="SAM" id="Phobius"/>
    </source>
</evidence>
<dbReference type="AlphaFoldDB" id="A0A9X0A872"/>
<evidence type="ECO:0000256" key="7">
    <source>
        <dbReference type="ARBA" id="ARBA00022989"/>
    </source>
</evidence>
<evidence type="ECO:0000256" key="10">
    <source>
        <dbReference type="ARBA" id="ARBA00038150"/>
    </source>
</evidence>
<dbReference type="EC" id="2.4.1.1" evidence="12"/>
<evidence type="ECO:0000256" key="1">
    <source>
        <dbReference type="ARBA" id="ARBA00004606"/>
    </source>
</evidence>
<evidence type="ECO:0000256" key="4">
    <source>
        <dbReference type="ARBA" id="ARBA00022679"/>
    </source>
</evidence>
<keyword evidence="7 11" id="KW-1133">Transmembrane helix</keyword>
<keyword evidence="5 11" id="KW-0812">Transmembrane</keyword>
<dbReference type="Pfam" id="PF02485">
    <property type="entry name" value="Branch"/>
    <property type="match status" value="1"/>
</dbReference>
<evidence type="ECO:0000313" key="13">
    <source>
        <dbReference type="Proteomes" id="UP001163046"/>
    </source>
</evidence>
<comment type="caution">
    <text evidence="12">The sequence shown here is derived from an EMBL/GenBank/DDBJ whole genome shotgun (WGS) entry which is preliminary data.</text>
</comment>
<feature type="transmembrane region" description="Helical" evidence="11">
    <location>
        <begin position="7"/>
        <end position="28"/>
    </location>
</feature>